<evidence type="ECO:0000259" key="6">
    <source>
        <dbReference type="Pfam" id="PF00850"/>
    </source>
</evidence>
<keyword evidence="5" id="KW-0378">Hydrolase</keyword>
<comment type="similarity">
    <text evidence="2">Belongs to the histone deacetylase family.</text>
</comment>
<evidence type="ECO:0000256" key="1">
    <source>
        <dbReference type="ARBA" id="ARBA00005101"/>
    </source>
</evidence>
<gene>
    <name evidence="7" type="ORF">U27_04604</name>
</gene>
<dbReference type="AlphaFoldDB" id="A0A081BZ82"/>
<dbReference type="InterPro" id="IPR003085">
    <property type="entry name" value="AcuC"/>
</dbReference>
<dbReference type="CDD" id="cd09994">
    <property type="entry name" value="HDAC_AcuC_like"/>
    <property type="match status" value="1"/>
</dbReference>
<feature type="domain" description="Histone deacetylase" evidence="6">
    <location>
        <begin position="20"/>
        <end position="312"/>
    </location>
</feature>
<keyword evidence="8" id="KW-1185">Reference proteome</keyword>
<dbReference type="GO" id="GO:0040029">
    <property type="term" value="P:epigenetic regulation of gene expression"/>
    <property type="evidence" value="ECO:0007669"/>
    <property type="project" value="TreeGrafter"/>
</dbReference>
<dbReference type="InterPro" id="IPR023801">
    <property type="entry name" value="His_deacetylse_dom"/>
</dbReference>
<dbReference type="GO" id="GO:0004407">
    <property type="term" value="F:histone deacetylase activity"/>
    <property type="evidence" value="ECO:0007669"/>
    <property type="project" value="InterPro"/>
</dbReference>
<dbReference type="PRINTS" id="PR01270">
    <property type="entry name" value="HDASUPER"/>
</dbReference>
<evidence type="ECO:0000256" key="3">
    <source>
        <dbReference type="ARBA" id="ARBA00020218"/>
    </source>
</evidence>
<evidence type="ECO:0000313" key="7">
    <source>
        <dbReference type="EMBL" id="GAK57637.1"/>
    </source>
</evidence>
<evidence type="ECO:0000256" key="2">
    <source>
        <dbReference type="ARBA" id="ARBA00005947"/>
    </source>
</evidence>
<keyword evidence="4" id="KW-0006">Acetoin catabolism</keyword>
<dbReference type="PRINTS" id="PR01271">
    <property type="entry name" value="HISDACETLASE"/>
</dbReference>
<evidence type="ECO:0000256" key="5">
    <source>
        <dbReference type="ARBA" id="ARBA00022801"/>
    </source>
</evidence>
<dbReference type="Gene3D" id="3.40.800.20">
    <property type="entry name" value="Histone deacetylase domain"/>
    <property type="match status" value="1"/>
</dbReference>
<dbReference type="eggNOG" id="COG0123">
    <property type="taxonomic scope" value="Bacteria"/>
</dbReference>
<dbReference type="EMBL" id="DF820466">
    <property type="protein sequence ID" value="GAK57637.1"/>
    <property type="molecule type" value="Genomic_DNA"/>
</dbReference>
<sequence>MKTAFIYSDDFEKFAYHDSHPLKPIRFKLTYELARAYGLFRSFHHRLVKAKPCTVDDLITVHSIEYIEAVEKAAVELPEWDRLHYGLDTPDNPIIPQAYEWSLLAVGASLQAAKLVESGQTEIAMNIAGGQHHAGRNRASGFCYFNDIAVVIQYLLDKGHRVAYVDIDAHHGDGVQEIFYKTDKVLTISLHESGHYTFPGTGFEREIGIEEGEGYAVNIPLLPGSDDDVFWYAFYELVPALIEGFKPDVLVTQLGVDTFKSDPLAALNITTNGFCRVVEELKRLSPGKWIALGGGGYNVLNVPRAWTLAWAIMSEEDIPNTLPRSYHKLLRKTLPEEYDTTPHPERLRDKPYQIDLKTKIRLLIELEKSITYIKNNQLKRICGK</sequence>
<organism evidence="7">
    <name type="scientific">Vecturithrix granuli</name>
    <dbReference type="NCBI Taxonomy" id="1499967"/>
    <lineage>
        <taxon>Bacteria</taxon>
        <taxon>Candidatus Moduliflexota</taxon>
        <taxon>Candidatus Vecturitrichia</taxon>
        <taxon>Candidatus Vecturitrichales</taxon>
        <taxon>Candidatus Vecturitrichaceae</taxon>
        <taxon>Candidatus Vecturithrix</taxon>
    </lineage>
</organism>
<dbReference type="PANTHER" id="PTHR10625:SF10">
    <property type="entry name" value="HISTONE DEACETYLASE HDAC1"/>
    <property type="match status" value="1"/>
</dbReference>
<dbReference type="Proteomes" id="UP000030661">
    <property type="component" value="Unassembled WGS sequence"/>
</dbReference>
<dbReference type="Pfam" id="PF00850">
    <property type="entry name" value="Hist_deacetyl"/>
    <property type="match status" value="1"/>
</dbReference>
<protein>
    <recommendedName>
        <fullName evidence="3">Acetoin utilization protein AcuC</fullName>
    </recommendedName>
</protein>
<dbReference type="UniPathway" id="UPA00040"/>
<dbReference type="SUPFAM" id="SSF52768">
    <property type="entry name" value="Arginase/deacetylase"/>
    <property type="match status" value="1"/>
</dbReference>
<proteinExistence type="inferred from homology"/>
<dbReference type="HOGENOM" id="CLU_007727_8_0_0"/>
<evidence type="ECO:0000256" key="4">
    <source>
        <dbReference type="ARBA" id="ARBA00022627"/>
    </source>
</evidence>
<dbReference type="STRING" id="1499967.U27_04604"/>
<accession>A0A081BZ82</accession>
<dbReference type="InterPro" id="IPR023696">
    <property type="entry name" value="Ureohydrolase_dom_sf"/>
</dbReference>
<dbReference type="GO" id="GO:0016787">
    <property type="term" value="F:hydrolase activity"/>
    <property type="evidence" value="ECO:0007669"/>
    <property type="project" value="UniProtKB-KW"/>
</dbReference>
<reference evidence="7" key="1">
    <citation type="journal article" date="2015" name="PeerJ">
        <title>First genomic representation of candidate bacterial phylum KSB3 points to enhanced environmental sensing as a trigger of wastewater bulking.</title>
        <authorList>
            <person name="Sekiguchi Y."/>
            <person name="Ohashi A."/>
            <person name="Parks D.H."/>
            <person name="Yamauchi T."/>
            <person name="Tyson G.W."/>
            <person name="Hugenholtz P."/>
        </authorList>
    </citation>
    <scope>NUCLEOTIDE SEQUENCE [LARGE SCALE GENOMIC DNA]</scope>
</reference>
<dbReference type="PANTHER" id="PTHR10625">
    <property type="entry name" value="HISTONE DEACETYLASE HDAC1-RELATED"/>
    <property type="match status" value="1"/>
</dbReference>
<dbReference type="GO" id="GO:0045150">
    <property type="term" value="P:acetoin catabolic process"/>
    <property type="evidence" value="ECO:0007669"/>
    <property type="project" value="UniProtKB-UniPathway"/>
</dbReference>
<comment type="pathway">
    <text evidence="1">Ketone degradation; acetoin degradation.</text>
</comment>
<dbReference type="InterPro" id="IPR003084">
    <property type="entry name" value="HDAC_I/II"/>
</dbReference>
<dbReference type="InterPro" id="IPR000286">
    <property type="entry name" value="HDACs"/>
</dbReference>
<evidence type="ECO:0000313" key="8">
    <source>
        <dbReference type="Proteomes" id="UP000030661"/>
    </source>
</evidence>
<dbReference type="InterPro" id="IPR037138">
    <property type="entry name" value="His_deacetylse_dom_sf"/>
</dbReference>
<name>A0A081BZ82_VECG1</name>